<keyword evidence="4" id="KW-1133">Transmembrane helix</keyword>
<evidence type="ECO:0000313" key="6">
    <source>
        <dbReference type="EMBL" id="AIY89555.1"/>
    </source>
</evidence>
<evidence type="ECO:0000256" key="1">
    <source>
        <dbReference type="ARBA" id="ARBA00006739"/>
    </source>
</evidence>
<keyword evidence="2" id="KW-0328">Glycosyltransferase</keyword>
<organism evidence="6 7">
    <name type="scientific">Geoglobus acetivorans</name>
    <dbReference type="NCBI Taxonomy" id="565033"/>
    <lineage>
        <taxon>Archaea</taxon>
        <taxon>Methanobacteriati</taxon>
        <taxon>Methanobacteriota</taxon>
        <taxon>Archaeoglobi</taxon>
        <taxon>Archaeoglobales</taxon>
        <taxon>Archaeoglobaceae</taxon>
        <taxon>Geoglobus</taxon>
    </lineage>
</organism>
<dbReference type="eggNOG" id="arCOG01383">
    <property type="taxonomic scope" value="Archaea"/>
</dbReference>
<gene>
    <name evidence="6" type="ORF">GACE_0502</name>
</gene>
<evidence type="ECO:0000313" key="7">
    <source>
        <dbReference type="Proteomes" id="UP000030624"/>
    </source>
</evidence>
<dbReference type="STRING" id="565033.GACE_0502"/>
<dbReference type="InterPro" id="IPR029044">
    <property type="entry name" value="Nucleotide-diphossugar_trans"/>
</dbReference>
<dbReference type="KEGG" id="gac:GACE_0502"/>
<dbReference type="Gene3D" id="3.90.550.10">
    <property type="entry name" value="Spore Coat Polysaccharide Biosynthesis Protein SpsA, Chain A"/>
    <property type="match status" value="1"/>
</dbReference>
<dbReference type="Proteomes" id="UP000030624">
    <property type="component" value="Chromosome"/>
</dbReference>
<dbReference type="EMBL" id="CP009552">
    <property type="protein sequence ID" value="AIY89555.1"/>
    <property type="molecule type" value="Genomic_DNA"/>
</dbReference>
<evidence type="ECO:0000256" key="3">
    <source>
        <dbReference type="ARBA" id="ARBA00022679"/>
    </source>
</evidence>
<dbReference type="PANTHER" id="PTHR43179">
    <property type="entry name" value="RHAMNOSYLTRANSFERASE WBBL"/>
    <property type="match status" value="1"/>
</dbReference>
<name>A0A0A7GBX4_GEOAI</name>
<evidence type="ECO:0000256" key="2">
    <source>
        <dbReference type="ARBA" id="ARBA00022676"/>
    </source>
</evidence>
<dbReference type="AlphaFoldDB" id="A0A0A7GBX4"/>
<comment type="similarity">
    <text evidence="1">Belongs to the glycosyltransferase 2 family.</text>
</comment>
<dbReference type="GO" id="GO:0016757">
    <property type="term" value="F:glycosyltransferase activity"/>
    <property type="evidence" value="ECO:0007669"/>
    <property type="project" value="UniProtKB-KW"/>
</dbReference>
<dbReference type="InterPro" id="IPR001173">
    <property type="entry name" value="Glyco_trans_2-like"/>
</dbReference>
<evidence type="ECO:0000256" key="4">
    <source>
        <dbReference type="SAM" id="Phobius"/>
    </source>
</evidence>
<feature type="transmembrane region" description="Helical" evidence="4">
    <location>
        <begin position="259"/>
        <end position="285"/>
    </location>
</feature>
<dbReference type="Pfam" id="PF00535">
    <property type="entry name" value="Glycos_transf_2"/>
    <property type="match status" value="1"/>
</dbReference>
<dbReference type="SUPFAM" id="SSF53448">
    <property type="entry name" value="Nucleotide-diphospho-sugar transferases"/>
    <property type="match status" value="1"/>
</dbReference>
<keyword evidence="4" id="KW-0472">Membrane</keyword>
<accession>A0A0A7GBX4</accession>
<proteinExistence type="inferred from homology"/>
<keyword evidence="4" id="KW-0812">Transmembrane</keyword>
<reference evidence="6 7" key="1">
    <citation type="journal article" date="2015" name="Appl. Environ. Microbiol.">
        <title>The Geoglobus acetivorans genome: Fe(III) reduction, acetate utilization, autotrophic growth, and degradation of aromatic compounds in a hyperthermophilic archaeon.</title>
        <authorList>
            <person name="Mardanov A.V."/>
            <person name="Slododkina G.B."/>
            <person name="Slobodkin A.I."/>
            <person name="Beletsky A.V."/>
            <person name="Gavrilov S.N."/>
            <person name="Kublanov I.V."/>
            <person name="Bonch-Osmolovskaya E.A."/>
            <person name="Skryabin K.G."/>
            <person name="Ravin N.V."/>
        </authorList>
    </citation>
    <scope>NUCLEOTIDE SEQUENCE [LARGE SCALE GENOMIC DNA]</scope>
    <source>
        <strain evidence="6 7">SBH6</strain>
    </source>
</reference>
<dbReference type="HOGENOM" id="CLU_023845_4_1_2"/>
<keyword evidence="3 6" id="KW-0808">Transferase</keyword>
<protein>
    <submittedName>
        <fullName evidence="6">Glycosyl transferase</fullName>
    </submittedName>
</protein>
<dbReference type="PANTHER" id="PTHR43179:SF12">
    <property type="entry name" value="GALACTOFURANOSYLTRANSFERASE GLFT2"/>
    <property type="match status" value="1"/>
</dbReference>
<feature type="domain" description="Glycosyltransferase 2-like" evidence="5">
    <location>
        <begin position="8"/>
        <end position="136"/>
    </location>
</feature>
<evidence type="ECO:0000259" key="5">
    <source>
        <dbReference type="Pfam" id="PF00535"/>
    </source>
</evidence>
<dbReference type="CDD" id="cd04186">
    <property type="entry name" value="GT_2_like_c"/>
    <property type="match status" value="1"/>
</dbReference>
<sequence>MNDLPLVSVVIPTHNRKEKLIRLIESILRSSYPKEKLEIVVVDDASTDGTYEEIKKKFPDVKVVRNERELYLAGSRNVGIRHASGRHILLVDDDNVVDENCIFELVRTLQSDGKIGIVAPIMYYLKQPNRIWCASVRRNMITSLTKIVGRDEIDNGQYRALIESNDFPNALMVKRKVIEMVGLLDNKLFPIHYDEADFGERVRRAGYIVVCNPEAKIWHDIPLPEEVEEKARLFHCHSELRAYYCGRNRIIFHKKYSKWWQFLIFISIFNWLFTLYYLRVILFGLRKPFKERLKIAKAYLRGVMEGMKYAFQNI</sequence>